<dbReference type="SUPFAM" id="SSF52540">
    <property type="entry name" value="P-loop containing nucleoside triphosphate hydrolases"/>
    <property type="match status" value="2"/>
</dbReference>
<dbReference type="PROSITE" id="PS51192">
    <property type="entry name" value="HELICASE_ATP_BIND_1"/>
    <property type="match status" value="1"/>
</dbReference>
<dbReference type="PANTHER" id="PTHR45629:SF7">
    <property type="entry name" value="DNA EXCISION REPAIR PROTEIN ERCC-6-RELATED"/>
    <property type="match status" value="1"/>
</dbReference>
<protein>
    <recommendedName>
        <fullName evidence="9">DNA repair and recombination protein RAD54B</fullName>
    </recommendedName>
</protein>
<evidence type="ECO:0000313" key="8">
    <source>
        <dbReference type="Proteomes" id="UP000054144"/>
    </source>
</evidence>
<dbReference type="EMBL" id="KN881858">
    <property type="protein sequence ID" value="KIY48038.1"/>
    <property type="molecule type" value="Genomic_DNA"/>
</dbReference>
<feature type="domain" description="Helicase C-terminal" evidence="6">
    <location>
        <begin position="736"/>
        <end position="898"/>
    </location>
</feature>
<dbReference type="Pfam" id="PF00271">
    <property type="entry name" value="Helicase_C"/>
    <property type="match status" value="1"/>
</dbReference>
<dbReference type="SMART" id="SM00490">
    <property type="entry name" value="HELICc"/>
    <property type="match status" value="1"/>
</dbReference>
<feature type="compositionally biased region" description="Polar residues" evidence="4">
    <location>
        <begin position="186"/>
        <end position="195"/>
    </location>
</feature>
<dbReference type="Gene3D" id="3.40.50.10810">
    <property type="entry name" value="Tandem AAA-ATPase domain"/>
    <property type="match status" value="1"/>
</dbReference>
<dbReference type="OrthoDB" id="413460at2759"/>
<keyword evidence="8" id="KW-1185">Reference proteome</keyword>
<organism evidence="7 8">
    <name type="scientific">Fistulina hepatica ATCC 64428</name>
    <dbReference type="NCBI Taxonomy" id="1128425"/>
    <lineage>
        <taxon>Eukaryota</taxon>
        <taxon>Fungi</taxon>
        <taxon>Dikarya</taxon>
        <taxon>Basidiomycota</taxon>
        <taxon>Agaricomycotina</taxon>
        <taxon>Agaricomycetes</taxon>
        <taxon>Agaricomycetidae</taxon>
        <taxon>Agaricales</taxon>
        <taxon>Fistulinaceae</taxon>
        <taxon>Fistulina</taxon>
    </lineage>
</organism>
<dbReference type="GO" id="GO:0005524">
    <property type="term" value="F:ATP binding"/>
    <property type="evidence" value="ECO:0007669"/>
    <property type="project" value="InterPro"/>
</dbReference>
<name>A0A0D7AB34_9AGAR</name>
<dbReference type="PROSITE" id="PS51194">
    <property type="entry name" value="HELICASE_CTER"/>
    <property type="match status" value="1"/>
</dbReference>
<dbReference type="GO" id="GO:0015616">
    <property type="term" value="F:DNA translocase activity"/>
    <property type="evidence" value="ECO:0007669"/>
    <property type="project" value="TreeGrafter"/>
</dbReference>
<dbReference type="InterPro" id="IPR027417">
    <property type="entry name" value="P-loop_NTPase"/>
</dbReference>
<evidence type="ECO:0000256" key="4">
    <source>
        <dbReference type="SAM" id="MobiDB-lite"/>
    </source>
</evidence>
<evidence type="ECO:0000313" key="7">
    <source>
        <dbReference type="EMBL" id="KIY48038.1"/>
    </source>
</evidence>
<dbReference type="GO" id="GO:0005634">
    <property type="term" value="C:nucleus"/>
    <property type="evidence" value="ECO:0007669"/>
    <property type="project" value="TreeGrafter"/>
</dbReference>
<feature type="domain" description="Helicase ATP-binding" evidence="5">
    <location>
        <begin position="395"/>
        <end position="567"/>
    </location>
</feature>
<evidence type="ECO:0000259" key="6">
    <source>
        <dbReference type="PROSITE" id="PS51194"/>
    </source>
</evidence>
<proteinExistence type="predicted"/>
<feature type="region of interest" description="Disordered" evidence="4">
    <location>
        <begin position="182"/>
        <end position="208"/>
    </location>
</feature>
<feature type="compositionally biased region" description="Basic and acidic residues" evidence="4">
    <location>
        <begin position="14"/>
        <end position="23"/>
    </location>
</feature>
<accession>A0A0D7AB34</accession>
<dbReference type="InterPro" id="IPR001650">
    <property type="entry name" value="Helicase_C-like"/>
</dbReference>
<dbReference type="GO" id="GO:0016787">
    <property type="term" value="F:hydrolase activity"/>
    <property type="evidence" value="ECO:0007669"/>
    <property type="project" value="UniProtKB-KW"/>
</dbReference>
<dbReference type="Gene3D" id="3.40.50.300">
    <property type="entry name" value="P-loop containing nucleotide triphosphate hydrolases"/>
    <property type="match status" value="1"/>
</dbReference>
<evidence type="ECO:0000256" key="1">
    <source>
        <dbReference type="ARBA" id="ARBA00022741"/>
    </source>
</evidence>
<keyword evidence="2" id="KW-0378">Hydrolase</keyword>
<keyword evidence="1" id="KW-0547">Nucleotide-binding</keyword>
<gene>
    <name evidence="7" type="ORF">FISHEDRAFT_44019</name>
</gene>
<dbReference type="GO" id="GO:0007131">
    <property type="term" value="P:reciprocal meiotic recombination"/>
    <property type="evidence" value="ECO:0007669"/>
    <property type="project" value="TreeGrafter"/>
</dbReference>
<dbReference type="FunFam" id="3.40.50.10810:FF:000020">
    <property type="entry name" value="DNA repair and recombination protein RAD54B"/>
    <property type="match status" value="1"/>
</dbReference>
<dbReference type="Gene3D" id="1.20.120.850">
    <property type="entry name" value="SWI2/SNF2 ATPases, N-terminal domain"/>
    <property type="match status" value="1"/>
</dbReference>
<evidence type="ECO:0000256" key="2">
    <source>
        <dbReference type="ARBA" id="ARBA00022801"/>
    </source>
</evidence>
<dbReference type="PANTHER" id="PTHR45629">
    <property type="entry name" value="SNF2/RAD54 FAMILY MEMBER"/>
    <property type="match status" value="1"/>
</dbReference>
<evidence type="ECO:0000256" key="3">
    <source>
        <dbReference type="ARBA" id="ARBA00022840"/>
    </source>
</evidence>
<dbReference type="InterPro" id="IPR014001">
    <property type="entry name" value="Helicase_ATP-bd"/>
</dbReference>
<dbReference type="InterPro" id="IPR049730">
    <property type="entry name" value="SNF2/RAD54-like_C"/>
</dbReference>
<dbReference type="Pfam" id="PF00176">
    <property type="entry name" value="SNF2-rel_dom"/>
    <property type="match status" value="1"/>
</dbReference>
<dbReference type="SMART" id="SM00487">
    <property type="entry name" value="DEXDc"/>
    <property type="match status" value="1"/>
</dbReference>
<dbReference type="AlphaFoldDB" id="A0A0D7AB34"/>
<dbReference type="CDD" id="cd18793">
    <property type="entry name" value="SF2_C_SNF"/>
    <property type="match status" value="1"/>
</dbReference>
<reference evidence="7 8" key="1">
    <citation type="journal article" date="2015" name="Fungal Genet. Biol.">
        <title>Evolution of novel wood decay mechanisms in Agaricales revealed by the genome sequences of Fistulina hepatica and Cylindrobasidium torrendii.</title>
        <authorList>
            <person name="Floudas D."/>
            <person name="Held B.W."/>
            <person name="Riley R."/>
            <person name="Nagy L.G."/>
            <person name="Koehler G."/>
            <person name="Ransdell A.S."/>
            <person name="Younus H."/>
            <person name="Chow J."/>
            <person name="Chiniquy J."/>
            <person name="Lipzen A."/>
            <person name="Tritt A."/>
            <person name="Sun H."/>
            <person name="Haridas S."/>
            <person name="LaButti K."/>
            <person name="Ohm R.A."/>
            <person name="Kues U."/>
            <person name="Blanchette R.A."/>
            <person name="Grigoriev I.V."/>
            <person name="Minto R.E."/>
            <person name="Hibbett D.S."/>
        </authorList>
    </citation>
    <scope>NUCLEOTIDE SEQUENCE [LARGE SCALE GENOMIC DNA]</scope>
    <source>
        <strain evidence="7 8">ATCC 64428</strain>
    </source>
</reference>
<dbReference type="Proteomes" id="UP000054144">
    <property type="component" value="Unassembled WGS sequence"/>
</dbReference>
<dbReference type="InterPro" id="IPR038718">
    <property type="entry name" value="SNF2-like_sf"/>
</dbReference>
<dbReference type="CDD" id="cd18004">
    <property type="entry name" value="DEXHc_RAD54"/>
    <property type="match status" value="1"/>
</dbReference>
<dbReference type="GO" id="GO:0000724">
    <property type="term" value="P:double-strand break repair via homologous recombination"/>
    <property type="evidence" value="ECO:0007669"/>
    <property type="project" value="TreeGrafter"/>
</dbReference>
<evidence type="ECO:0008006" key="9">
    <source>
        <dbReference type="Google" id="ProtNLM"/>
    </source>
</evidence>
<dbReference type="InterPro" id="IPR000330">
    <property type="entry name" value="SNF2_N"/>
</dbReference>
<evidence type="ECO:0000259" key="5">
    <source>
        <dbReference type="PROSITE" id="PS51192"/>
    </source>
</evidence>
<feature type="region of interest" description="Disordered" evidence="4">
    <location>
        <begin position="1"/>
        <end position="23"/>
    </location>
</feature>
<dbReference type="InterPro" id="IPR050496">
    <property type="entry name" value="SNF2_RAD54_helicase_repair"/>
</dbReference>
<sequence length="1069" mass="118683">MPGFQTPTAIGLKRKTDAQDSAARKRVETDAFNKNEEYWVVQWRVPQTRKHKTWDEDGVLVVVGSSATLYDTSNRVIGMGRPELPLVEGCSFFIGGGSKELELDRRITRQDFLSGACFGNASTFASSGSGCKSSGIAPTSAQKMSSISCSSRSAAKKYVTPTMRRPPEPRATVPLQPVNLILNTDAPKSSPGSSQSKDRDVETSEELEDSLWTVNWRKPQTKTKKTWDGDAYVSRVKEKITMVSETGKILDTTFCKDPILFSGYTTYVGGKEVQLDNKTTPEQLPAAVQEVLNLDVDMSISSIKSGPEAVKEEDGSRYVPPVSFYGTAPKKPPGPLHDPGAPGTVVMAAPTTEHVRRFNKRDLPVVPVVLDPFLSRKLRPHQVEGVKFLYECVMGLRKHEGQGCILADEMGLGKTLQTICLVWTLLKQNPYAGSGPVVQKVLIVCPVSLINNWRDEFHKWLGRDRVGVITCDKDSKATKTFIHGGRHQHVLIIGYERLRTVIDDLSACIPPIGLIICDEGHRLKTANNKTNTMFQALRTRRRIILSGTPIQNDLGEFHAMVSSTYPHKADFCNPQLLDDYNTFKRVYETPILKGRAPDSTDKEHELGEARCAQLLKIAQSFVLRRDATLLKKYLPPKHEYVVFIRPTALQLSIFTKILHSDKVDDVVRGSTAESLALINILTKVSNSPILLKAAVDKANSANSSSSIVKRAGIEDAASLIPSNARIEDMALSGTTPLLSLCIRFHQSTTEEKCAVVSHYTSTLNILEAYCKKKRYSYHRLDGQTPPPKRQEYVKQFNPDMPWLLVIFLLSSKAGGVGINLIGASRLVLFDCDWNPSFDLQSAARCHRDGQKRTVYIYKFLTAGTIDEKIYQRQVTKLGLSNSKSCSRCSWILADDSFTRNDLRDIFRIHPDTSCNTHELLGCPCEAFEPSQEGIGHSSADQDSDISDEEQRGFVNAAQVKMSRIQKMDRAYLQKKKAALAALGQWKHINCLSSKPMDLADEILQQMAQRGDQAQGNSEQSRLEKLLSVNLEIVEAMSNPRALPGGTISFIFEKLNSTHIEEGSVSELDD</sequence>
<keyword evidence="3" id="KW-0067">ATP-binding</keyword>